<organism evidence="1">
    <name type="scientific">marine sediment metagenome</name>
    <dbReference type="NCBI Taxonomy" id="412755"/>
    <lineage>
        <taxon>unclassified sequences</taxon>
        <taxon>metagenomes</taxon>
        <taxon>ecological metagenomes</taxon>
    </lineage>
</organism>
<sequence length="60" mass="7128">IDEAIKRLERQIGLTSPTIEPYLIETYKLSIEALKRFKETRRARRFDVPRLLPGETIEKE</sequence>
<comment type="caution">
    <text evidence="1">The sequence shown here is derived from an EMBL/GenBank/DDBJ whole genome shotgun (WGS) entry which is preliminary data.</text>
</comment>
<accession>X1KKK4</accession>
<feature type="non-terminal residue" evidence="1">
    <location>
        <position position="1"/>
    </location>
</feature>
<reference evidence="1" key="1">
    <citation type="journal article" date="2014" name="Front. Microbiol.">
        <title>High frequency of phylogenetically diverse reductive dehalogenase-homologous genes in deep subseafloor sedimentary metagenomes.</title>
        <authorList>
            <person name="Kawai M."/>
            <person name="Futagami T."/>
            <person name="Toyoda A."/>
            <person name="Takaki Y."/>
            <person name="Nishi S."/>
            <person name="Hori S."/>
            <person name="Arai W."/>
            <person name="Tsubouchi T."/>
            <person name="Morono Y."/>
            <person name="Uchiyama I."/>
            <person name="Ito T."/>
            <person name="Fujiyama A."/>
            <person name="Inagaki F."/>
            <person name="Takami H."/>
        </authorList>
    </citation>
    <scope>NUCLEOTIDE SEQUENCE</scope>
    <source>
        <strain evidence="1">Expedition CK06-06</strain>
    </source>
</reference>
<gene>
    <name evidence="1" type="ORF">S06H3_21609</name>
</gene>
<protein>
    <submittedName>
        <fullName evidence="1">Uncharacterized protein</fullName>
    </submittedName>
</protein>
<name>X1KKK4_9ZZZZ</name>
<dbReference type="EMBL" id="BARV01011378">
    <property type="protein sequence ID" value="GAI07218.1"/>
    <property type="molecule type" value="Genomic_DNA"/>
</dbReference>
<dbReference type="AlphaFoldDB" id="X1KKK4"/>
<proteinExistence type="predicted"/>
<evidence type="ECO:0000313" key="1">
    <source>
        <dbReference type="EMBL" id="GAI07218.1"/>
    </source>
</evidence>